<protein>
    <submittedName>
        <fullName evidence="1">Uncharacterized protein</fullName>
    </submittedName>
</protein>
<evidence type="ECO:0000313" key="1">
    <source>
        <dbReference type="EMBL" id="GIL47000.1"/>
    </source>
</evidence>
<sequence length="161" mass="15442">MLVTDNDGAARARCATACMASAGSSRPQGDTCLAGGTELNPGGGFGACADAGAAVAVADVSSTADVQISGERRAVAPSASGSRGYVIEADVDASGSADAAAGVDGEDRVARSAISGGPPQVSAEAPDLWLLSSGEDGQAKIWSFPALKAAAALTASAAGLS</sequence>
<gene>
    <name evidence="1" type="ORF">Vafri_3841</name>
</gene>
<dbReference type="AlphaFoldDB" id="A0A8J4AT34"/>
<accession>A0A8J4AT34</accession>
<organism evidence="1 2">
    <name type="scientific">Volvox africanus</name>
    <dbReference type="NCBI Taxonomy" id="51714"/>
    <lineage>
        <taxon>Eukaryota</taxon>
        <taxon>Viridiplantae</taxon>
        <taxon>Chlorophyta</taxon>
        <taxon>core chlorophytes</taxon>
        <taxon>Chlorophyceae</taxon>
        <taxon>CS clade</taxon>
        <taxon>Chlamydomonadales</taxon>
        <taxon>Volvocaceae</taxon>
        <taxon>Volvox</taxon>
    </lineage>
</organism>
<dbReference type="EMBL" id="BNCO01000004">
    <property type="protein sequence ID" value="GIL47000.1"/>
    <property type="molecule type" value="Genomic_DNA"/>
</dbReference>
<dbReference type="Proteomes" id="UP000747399">
    <property type="component" value="Unassembled WGS sequence"/>
</dbReference>
<evidence type="ECO:0000313" key="2">
    <source>
        <dbReference type="Proteomes" id="UP000747399"/>
    </source>
</evidence>
<reference evidence="1" key="1">
    <citation type="journal article" date="2021" name="Proc. Natl. Acad. Sci. U.S.A.">
        <title>Three genomes in the algal genus Volvox reveal the fate of a haploid sex-determining region after a transition to homothallism.</title>
        <authorList>
            <person name="Yamamoto K."/>
            <person name="Hamaji T."/>
            <person name="Kawai-Toyooka H."/>
            <person name="Matsuzaki R."/>
            <person name="Takahashi F."/>
            <person name="Nishimura Y."/>
            <person name="Kawachi M."/>
            <person name="Noguchi H."/>
            <person name="Minakuchi Y."/>
            <person name="Umen J.G."/>
            <person name="Toyoda A."/>
            <person name="Nozaki H."/>
        </authorList>
    </citation>
    <scope>NUCLEOTIDE SEQUENCE</scope>
    <source>
        <strain evidence="1">NIES-3780</strain>
    </source>
</reference>
<keyword evidence="2" id="KW-1185">Reference proteome</keyword>
<comment type="caution">
    <text evidence="1">The sequence shown here is derived from an EMBL/GenBank/DDBJ whole genome shotgun (WGS) entry which is preliminary data.</text>
</comment>
<name>A0A8J4AT34_9CHLO</name>
<feature type="non-terminal residue" evidence="1">
    <location>
        <position position="161"/>
    </location>
</feature>
<proteinExistence type="predicted"/>